<reference evidence="2" key="1">
    <citation type="journal article" date="2019" name="Int. J. Syst. Evol. Microbiol.">
        <title>The Global Catalogue of Microorganisms (GCM) 10K type strain sequencing project: providing services to taxonomists for standard genome sequencing and annotation.</title>
        <authorList>
            <consortium name="The Broad Institute Genomics Platform"/>
            <consortium name="The Broad Institute Genome Sequencing Center for Infectious Disease"/>
            <person name="Wu L."/>
            <person name="Ma J."/>
        </authorList>
    </citation>
    <scope>NUCLEOTIDE SEQUENCE [LARGE SCALE GENOMIC DNA]</scope>
    <source>
        <strain evidence="2">JCM 6835</strain>
    </source>
</reference>
<keyword evidence="2" id="KW-1185">Reference proteome</keyword>
<dbReference type="EMBL" id="BAAATE010000021">
    <property type="protein sequence ID" value="GAA2680694.1"/>
    <property type="molecule type" value="Genomic_DNA"/>
</dbReference>
<dbReference type="RefSeq" id="WP_346151722.1">
    <property type="nucleotide sequence ID" value="NZ_BAAATE010000021.1"/>
</dbReference>
<dbReference type="Proteomes" id="UP001501666">
    <property type="component" value="Unassembled WGS sequence"/>
</dbReference>
<sequence length="41" mass="3992">MTGHSVDASLDGGVDLTVVTGGGIGMLVEPAVTHVEVTVAV</sequence>
<protein>
    <submittedName>
        <fullName evidence="1">Uncharacterized protein</fullName>
    </submittedName>
</protein>
<evidence type="ECO:0000313" key="1">
    <source>
        <dbReference type="EMBL" id="GAA2680694.1"/>
    </source>
</evidence>
<gene>
    <name evidence="1" type="ORF">GCM10010412_065040</name>
</gene>
<accession>A0ABP6F5V8</accession>
<organism evidence="1 2">
    <name type="scientific">Nonomuraea recticatena</name>
    <dbReference type="NCBI Taxonomy" id="46178"/>
    <lineage>
        <taxon>Bacteria</taxon>
        <taxon>Bacillati</taxon>
        <taxon>Actinomycetota</taxon>
        <taxon>Actinomycetes</taxon>
        <taxon>Streptosporangiales</taxon>
        <taxon>Streptosporangiaceae</taxon>
        <taxon>Nonomuraea</taxon>
    </lineage>
</organism>
<evidence type="ECO:0000313" key="2">
    <source>
        <dbReference type="Proteomes" id="UP001501666"/>
    </source>
</evidence>
<name>A0ABP6F5V8_9ACTN</name>
<comment type="caution">
    <text evidence="1">The sequence shown here is derived from an EMBL/GenBank/DDBJ whole genome shotgun (WGS) entry which is preliminary data.</text>
</comment>
<proteinExistence type="predicted"/>